<dbReference type="InterPro" id="IPR050090">
    <property type="entry name" value="Tyrosine_recombinase_XerCD"/>
</dbReference>
<dbReference type="InterPro" id="IPR011010">
    <property type="entry name" value="DNA_brk_join_enz"/>
</dbReference>
<evidence type="ECO:0000256" key="2">
    <source>
        <dbReference type="SAM" id="Phobius"/>
    </source>
</evidence>
<dbReference type="SUPFAM" id="SSF56349">
    <property type="entry name" value="DNA breaking-rejoining enzymes"/>
    <property type="match status" value="1"/>
</dbReference>
<dbReference type="PANTHER" id="PTHR30349:SF82">
    <property type="entry name" value="INTEGRASE_RECOMBINASE YOEC-RELATED"/>
    <property type="match status" value="1"/>
</dbReference>
<dbReference type="EMBL" id="BAUV01000040">
    <property type="protein sequence ID" value="GAE36690.1"/>
    <property type="molecule type" value="Genomic_DNA"/>
</dbReference>
<organism evidence="4 5">
    <name type="scientific">Halalkalibacter akibai (strain ATCC 43226 / DSM 21942 / CIP 109018 / JCM 9157 / 1139)</name>
    <name type="common">Bacillus akibai</name>
    <dbReference type="NCBI Taxonomy" id="1236973"/>
    <lineage>
        <taxon>Bacteria</taxon>
        <taxon>Bacillati</taxon>
        <taxon>Bacillota</taxon>
        <taxon>Bacilli</taxon>
        <taxon>Bacillales</taxon>
        <taxon>Bacillaceae</taxon>
        <taxon>Halalkalibacter</taxon>
    </lineage>
</organism>
<evidence type="ECO:0000256" key="1">
    <source>
        <dbReference type="ARBA" id="ARBA00023172"/>
    </source>
</evidence>
<dbReference type="GO" id="GO:0003677">
    <property type="term" value="F:DNA binding"/>
    <property type="evidence" value="ECO:0007669"/>
    <property type="project" value="InterPro"/>
</dbReference>
<keyword evidence="2" id="KW-0812">Transmembrane</keyword>
<dbReference type="Gene3D" id="1.10.443.10">
    <property type="entry name" value="Intergrase catalytic core"/>
    <property type="match status" value="1"/>
</dbReference>
<sequence>MEYVEPIKNVETIEKIKAILKKRSHRDYLLFIFGINTGILVSHLLRIKVSDVYDCQNVKEYYCLREKKSGEIKSYYINNKVRSALIDYVTKAELQATDYLFKSQKNNEPITRQQAYRIINNVAREVGISEKIGTHTLRKTFGYHAYQKGIAISLLQSVFNHPTRAETLRYIGIERDNFEVKIDVNL</sequence>
<dbReference type="AlphaFoldDB" id="W4QX27"/>
<accession>W4QX27</accession>
<evidence type="ECO:0000313" key="5">
    <source>
        <dbReference type="Proteomes" id="UP000018896"/>
    </source>
</evidence>
<dbReference type="RefSeq" id="WP_035666813.1">
    <property type="nucleotide sequence ID" value="NZ_BAUV01000040.1"/>
</dbReference>
<dbReference type="PROSITE" id="PS51898">
    <property type="entry name" value="TYR_RECOMBINASE"/>
    <property type="match status" value="1"/>
</dbReference>
<feature type="transmembrane region" description="Helical" evidence="2">
    <location>
        <begin position="28"/>
        <end position="45"/>
    </location>
</feature>
<dbReference type="PANTHER" id="PTHR30349">
    <property type="entry name" value="PHAGE INTEGRASE-RELATED"/>
    <property type="match status" value="1"/>
</dbReference>
<dbReference type="GO" id="GO:0006310">
    <property type="term" value="P:DNA recombination"/>
    <property type="evidence" value="ECO:0007669"/>
    <property type="project" value="UniProtKB-KW"/>
</dbReference>
<dbReference type="Proteomes" id="UP000018896">
    <property type="component" value="Unassembled WGS sequence"/>
</dbReference>
<dbReference type="STRING" id="1236973.JCM9157_3901"/>
<name>W4QX27_HALA3</name>
<reference evidence="4 5" key="1">
    <citation type="journal article" date="2014" name="Genome Announc.">
        <title>Draft Genome Sequences of Three Alkaliphilic Bacillus Strains, Bacillus wakoensis JCM 9140T, Bacillus akibai JCM 9157T, and Bacillus hemicellulosilyticus JCM 9152T.</title>
        <authorList>
            <person name="Yuki M."/>
            <person name="Oshima K."/>
            <person name="Suda W."/>
            <person name="Oshida Y."/>
            <person name="Kitamura K."/>
            <person name="Iida T."/>
            <person name="Hattori M."/>
            <person name="Ohkuma M."/>
        </authorList>
    </citation>
    <scope>NUCLEOTIDE SEQUENCE [LARGE SCALE GENOMIC DNA]</scope>
    <source>
        <strain evidence="4 5">JCM 9157</strain>
    </source>
</reference>
<gene>
    <name evidence="4" type="ORF">JCM9157_3901</name>
</gene>
<keyword evidence="2" id="KW-1133">Transmembrane helix</keyword>
<evidence type="ECO:0000259" key="3">
    <source>
        <dbReference type="PROSITE" id="PS51898"/>
    </source>
</evidence>
<feature type="domain" description="Tyr recombinase" evidence="3">
    <location>
        <begin position="6"/>
        <end position="183"/>
    </location>
</feature>
<keyword evidence="5" id="KW-1185">Reference proteome</keyword>
<dbReference type="OrthoDB" id="9788852at2"/>
<comment type="caution">
    <text evidence="4">The sequence shown here is derived from an EMBL/GenBank/DDBJ whole genome shotgun (WGS) entry which is preliminary data.</text>
</comment>
<dbReference type="InterPro" id="IPR013762">
    <property type="entry name" value="Integrase-like_cat_sf"/>
</dbReference>
<keyword evidence="1" id="KW-0233">DNA recombination</keyword>
<proteinExistence type="predicted"/>
<dbReference type="InterPro" id="IPR002104">
    <property type="entry name" value="Integrase_catalytic"/>
</dbReference>
<evidence type="ECO:0000313" key="4">
    <source>
        <dbReference type="EMBL" id="GAE36690.1"/>
    </source>
</evidence>
<protein>
    <recommendedName>
        <fullName evidence="3">Tyr recombinase domain-containing protein</fullName>
    </recommendedName>
</protein>
<dbReference type="GO" id="GO:0015074">
    <property type="term" value="P:DNA integration"/>
    <property type="evidence" value="ECO:0007669"/>
    <property type="project" value="InterPro"/>
</dbReference>
<dbReference type="eggNOG" id="COG0582">
    <property type="taxonomic scope" value="Bacteria"/>
</dbReference>
<dbReference type="Pfam" id="PF00589">
    <property type="entry name" value="Phage_integrase"/>
    <property type="match status" value="1"/>
</dbReference>
<keyword evidence="2" id="KW-0472">Membrane</keyword>